<sequence>MLSDHLCVTVVPLFNHLALEEQRLINQVAFHKVFEKGEQIITPDSEDRLAIVARGSMKVYQLSSNGKEQLLRIVEPGGYEGENMLFGANSHHLFAEALQQTDICMIRRTDFQALLQQFPQLSLKLLMFSAQKMTTLEQQSQFLMMERVEERLATYLMNLAKVEGGPHLTLPMRKKELATFLGTTPETLSRKFKLLAEKKYLTINRQQVTLLDVDGLEEMIW</sequence>
<dbReference type="AlphaFoldDB" id="A0A1L8QXR2"/>
<dbReference type="Proteomes" id="UP000182149">
    <property type="component" value="Unassembled WGS sequence"/>
</dbReference>
<evidence type="ECO:0000256" key="2">
    <source>
        <dbReference type="ARBA" id="ARBA00023125"/>
    </source>
</evidence>
<dbReference type="PANTHER" id="PTHR24567:SF26">
    <property type="entry name" value="REGULATORY PROTEIN YEIL"/>
    <property type="match status" value="1"/>
</dbReference>
<gene>
    <name evidence="6" type="ORF">RU93_GL000206</name>
</gene>
<dbReference type="PANTHER" id="PTHR24567">
    <property type="entry name" value="CRP FAMILY TRANSCRIPTIONAL REGULATORY PROTEIN"/>
    <property type="match status" value="1"/>
</dbReference>
<dbReference type="InterPro" id="IPR036388">
    <property type="entry name" value="WH-like_DNA-bd_sf"/>
</dbReference>
<dbReference type="InterPro" id="IPR014710">
    <property type="entry name" value="RmlC-like_jellyroll"/>
</dbReference>
<protein>
    <submittedName>
        <fullName evidence="6">CRP/FNR family transcriptional regulator, anaerobic regulatory protein</fullName>
    </submittedName>
</protein>
<dbReference type="SMART" id="SM00419">
    <property type="entry name" value="HTH_CRP"/>
    <property type="match status" value="1"/>
</dbReference>
<accession>A0A1L8QXR2</accession>
<keyword evidence="3" id="KW-0804">Transcription</keyword>
<proteinExistence type="predicted"/>
<evidence type="ECO:0000313" key="6">
    <source>
        <dbReference type="EMBL" id="OJG12276.1"/>
    </source>
</evidence>
<dbReference type="GO" id="GO:0003677">
    <property type="term" value="F:DNA binding"/>
    <property type="evidence" value="ECO:0007669"/>
    <property type="project" value="UniProtKB-KW"/>
</dbReference>
<feature type="domain" description="Cyclic nucleotide-binding" evidence="4">
    <location>
        <begin position="13"/>
        <end position="115"/>
    </location>
</feature>
<feature type="domain" description="HTH crp-type" evidence="5">
    <location>
        <begin position="146"/>
        <end position="214"/>
    </location>
</feature>
<comment type="caution">
    <text evidence="6">The sequence shown here is derived from an EMBL/GenBank/DDBJ whole genome shotgun (WGS) entry which is preliminary data.</text>
</comment>
<dbReference type="CDD" id="cd00092">
    <property type="entry name" value="HTH_CRP"/>
    <property type="match status" value="1"/>
</dbReference>
<dbReference type="Pfam" id="PF00027">
    <property type="entry name" value="cNMP_binding"/>
    <property type="match status" value="1"/>
</dbReference>
<dbReference type="InterPro" id="IPR050397">
    <property type="entry name" value="Env_Response_Regulators"/>
</dbReference>
<keyword evidence="1" id="KW-0805">Transcription regulation</keyword>
<evidence type="ECO:0000256" key="3">
    <source>
        <dbReference type="ARBA" id="ARBA00023163"/>
    </source>
</evidence>
<name>A0A1L8QXR2_9ENTE</name>
<evidence type="ECO:0000256" key="1">
    <source>
        <dbReference type="ARBA" id="ARBA00023015"/>
    </source>
</evidence>
<organism evidence="6 7">
    <name type="scientific">Enterococcus aquimarinus</name>
    <dbReference type="NCBI Taxonomy" id="328396"/>
    <lineage>
        <taxon>Bacteria</taxon>
        <taxon>Bacillati</taxon>
        <taxon>Bacillota</taxon>
        <taxon>Bacilli</taxon>
        <taxon>Lactobacillales</taxon>
        <taxon>Enterococcaceae</taxon>
        <taxon>Enterococcus</taxon>
    </lineage>
</organism>
<keyword evidence="2" id="KW-0238">DNA-binding</keyword>
<dbReference type="GO" id="GO:0005829">
    <property type="term" value="C:cytosol"/>
    <property type="evidence" value="ECO:0007669"/>
    <property type="project" value="TreeGrafter"/>
</dbReference>
<dbReference type="RefSeq" id="WP_071873759.1">
    <property type="nucleotide sequence ID" value="NZ_JBHSHF010000002.1"/>
</dbReference>
<dbReference type="InterPro" id="IPR036390">
    <property type="entry name" value="WH_DNA-bd_sf"/>
</dbReference>
<dbReference type="STRING" id="328396.RU93_GL000206"/>
<dbReference type="CDD" id="cd00038">
    <property type="entry name" value="CAP_ED"/>
    <property type="match status" value="1"/>
</dbReference>
<dbReference type="GO" id="GO:0003700">
    <property type="term" value="F:DNA-binding transcription factor activity"/>
    <property type="evidence" value="ECO:0007669"/>
    <property type="project" value="TreeGrafter"/>
</dbReference>
<dbReference type="Pfam" id="PF13545">
    <property type="entry name" value="HTH_Crp_2"/>
    <property type="match status" value="1"/>
</dbReference>
<reference evidence="6 7" key="1">
    <citation type="submission" date="2014-12" db="EMBL/GenBank/DDBJ databases">
        <title>Draft genome sequences of 29 type strains of Enterococci.</title>
        <authorList>
            <person name="Zhong Z."/>
            <person name="Sun Z."/>
            <person name="Liu W."/>
            <person name="Zhang W."/>
            <person name="Zhang H."/>
        </authorList>
    </citation>
    <scope>NUCLEOTIDE SEQUENCE [LARGE SCALE GENOMIC DNA]</scope>
    <source>
        <strain evidence="6 7">DSM 17690</strain>
    </source>
</reference>
<dbReference type="Gene3D" id="2.60.120.10">
    <property type="entry name" value="Jelly Rolls"/>
    <property type="match status" value="1"/>
</dbReference>
<dbReference type="OrthoDB" id="9798104at2"/>
<dbReference type="SUPFAM" id="SSF46785">
    <property type="entry name" value="Winged helix' DNA-binding domain"/>
    <property type="match status" value="1"/>
</dbReference>
<dbReference type="SMART" id="SM00100">
    <property type="entry name" value="cNMP"/>
    <property type="match status" value="1"/>
</dbReference>
<dbReference type="EMBL" id="JXKD01000001">
    <property type="protein sequence ID" value="OJG12276.1"/>
    <property type="molecule type" value="Genomic_DNA"/>
</dbReference>
<dbReference type="InterPro" id="IPR018490">
    <property type="entry name" value="cNMP-bd_dom_sf"/>
</dbReference>
<dbReference type="PROSITE" id="PS51063">
    <property type="entry name" value="HTH_CRP_2"/>
    <property type="match status" value="1"/>
</dbReference>
<evidence type="ECO:0000313" key="7">
    <source>
        <dbReference type="Proteomes" id="UP000182149"/>
    </source>
</evidence>
<dbReference type="PROSITE" id="PS50042">
    <property type="entry name" value="CNMP_BINDING_3"/>
    <property type="match status" value="1"/>
</dbReference>
<evidence type="ECO:0000259" key="5">
    <source>
        <dbReference type="PROSITE" id="PS51063"/>
    </source>
</evidence>
<dbReference type="InterPro" id="IPR012318">
    <property type="entry name" value="HTH_CRP"/>
</dbReference>
<evidence type="ECO:0000259" key="4">
    <source>
        <dbReference type="PROSITE" id="PS50042"/>
    </source>
</evidence>
<dbReference type="Gene3D" id="1.10.10.10">
    <property type="entry name" value="Winged helix-like DNA-binding domain superfamily/Winged helix DNA-binding domain"/>
    <property type="match status" value="1"/>
</dbReference>
<keyword evidence="7" id="KW-1185">Reference proteome</keyword>
<dbReference type="InterPro" id="IPR000595">
    <property type="entry name" value="cNMP-bd_dom"/>
</dbReference>
<dbReference type="SUPFAM" id="SSF51206">
    <property type="entry name" value="cAMP-binding domain-like"/>
    <property type="match status" value="1"/>
</dbReference>